<feature type="transmembrane region" description="Helical" evidence="1">
    <location>
        <begin position="87"/>
        <end position="105"/>
    </location>
</feature>
<dbReference type="Proteomes" id="UP000192472">
    <property type="component" value="Unassembled WGS sequence"/>
</dbReference>
<keyword evidence="1" id="KW-0812">Transmembrane</keyword>
<feature type="domain" description="DUF6249" evidence="2">
    <location>
        <begin position="10"/>
        <end position="107"/>
    </location>
</feature>
<keyword evidence="4" id="KW-1185">Reference proteome</keyword>
<evidence type="ECO:0000256" key="1">
    <source>
        <dbReference type="SAM" id="Phobius"/>
    </source>
</evidence>
<accession>A0A1W2GBT2</accession>
<protein>
    <recommendedName>
        <fullName evidence="2">DUF6249 domain-containing protein</fullName>
    </recommendedName>
</protein>
<dbReference type="EMBL" id="FWYF01000002">
    <property type="protein sequence ID" value="SMD33932.1"/>
    <property type="molecule type" value="Genomic_DNA"/>
</dbReference>
<evidence type="ECO:0000313" key="4">
    <source>
        <dbReference type="Proteomes" id="UP000192472"/>
    </source>
</evidence>
<feature type="transmembrane region" description="Helical" evidence="1">
    <location>
        <begin position="55"/>
        <end position="75"/>
    </location>
</feature>
<proteinExistence type="predicted"/>
<evidence type="ECO:0000259" key="2">
    <source>
        <dbReference type="Pfam" id="PF19762"/>
    </source>
</evidence>
<dbReference type="STRING" id="692418.SAMN04488029_1749"/>
<name>A0A1W2GBT2_REIFA</name>
<keyword evidence="1" id="KW-0472">Membrane</keyword>
<keyword evidence="1" id="KW-1133">Transmembrane helix</keyword>
<dbReference type="AlphaFoldDB" id="A0A1W2GBT2"/>
<organism evidence="3 4">
    <name type="scientific">Reichenbachiella faecimaris</name>
    <dbReference type="NCBI Taxonomy" id="692418"/>
    <lineage>
        <taxon>Bacteria</taxon>
        <taxon>Pseudomonadati</taxon>
        <taxon>Bacteroidota</taxon>
        <taxon>Cytophagia</taxon>
        <taxon>Cytophagales</taxon>
        <taxon>Reichenbachiellaceae</taxon>
        <taxon>Reichenbachiella</taxon>
    </lineage>
</organism>
<dbReference type="OrthoDB" id="679295at2"/>
<dbReference type="RefSeq" id="WP_084372337.1">
    <property type="nucleotide sequence ID" value="NZ_FWYF01000002.1"/>
</dbReference>
<feature type="transmembrane region" description="Helical" evidence="1">
    <location>
        <begin position="6"/>
        <end position="23"/>
    </location>
</feature>
<evidence type="ECO:0000313" key="3">
    <source>
        <dbReference type="EMBL" id="SMD33932.1"/>
    </source>
</evidence>
<dbReference type="InterPro" id="IPR046216">
    <property type="entry name" value="DUF6249"/>
</dbReference>
<sequence length="117" mass="12956">MHAHETLIPIVLFISIAVVLIVIRKFQNDERLALIEKGGDANIFNSNKKNNSFPALRYGLLFIGAGIGILVGNIVAEARIIDDEAAIFSFLMIFGGAGLFTSYFIERKEATKQENDR</sequence>
<reference evidence="3 4" key="1">
    <citation type="submission" date="2017-04" db="EMBL/GenBank/DDBJ databases">
        <authorList>
            <person name="Afonso C.L."/>
            <person name="Miller P.J."/>
            <person name="Scott M.A."/>
            <person name="Spackman E."/>
            <person name="Goraichik I."/>
            <person name="Dimitrov K.M."/>
            <person name="Suarez D.L."/>
            <person name="Swayne D.E."/>
        </authorList>
    </citation>
    <scope>NUCLEOTIDE SEQUENCE [LARGE SCALE GENOMIC DNA]</scope>
    <source>
        <strain evidence="3 4">DSM 26133</strain>
    </source>
</reference>
<gene>
    <name evidence="3" type="ORF">SAMN04488029_1749</name>
</gene>
<dbReference type="Pfam" id="PF19762">
    <property type="entry name" value="DUF6249"/>
    <property type="match status" value="1"/>
</dbReference>